<protein>
    <recommendedName>
        <fullName evidence="3">Polymerase beta nucleotidyltransferase domain-containing protein</fullName>
    </recommendedName>
</protein>
<dbReference type="Gene3D" id="3.30.460.10">
    <property type="entry name" value="Beta Polymerase, domain 2"/>
    <property type="match status" value="1"/>
</dbReference>
<dbReference type="SUPFAM" id="SSF81301">
    <property type="entry name" value="Nucleotidyltransferase"/>
    <property type="match status" value="1"/>
</dbReference>
<name>A0ABS1BHM4_9SPHI</name>
<dbReference type="EMBL" id="JAEHFY010000006">
    <property type="protein sequence ID" value="MBK0382317.1"/>
    <property type="molecule type" value="Genomic_DNA"/>
</dbReference>
<comment type="caution">
    <text evidence="1">The sequence shown here is derived from an EMBL/GenBank/DDBJ whole genome shotgun (WGS) entry which is preliminary data.</text>
</comment>
<evidence type="ECO:0000313" key="1">
    <source>
        <dbReference type="EMBL" id="MBK0382317.1"/>
    </source>
</evidence>
<sequence length="72" mass="8789">MSIIDQHKERLELLCKTYKVDKMYIFGCALNEKFNNKSYVDLLVKFKEFDLANYFLNYINFKEELKLLLIER</sequence>
<evidence type="ECO:0000313" key="2">
    <source>
        <dbReference type="Proteomes" id="UP000660024"/>
    </source>
</evidence>
<dbReference type="InterPro" id="IPR043519">
    <property type="entry name" value="NT_sf"/>
</dbReference>
<dbReference type="RefSeq" id="WP_200585100.1">
    <property type="nucleotide sequence ID" value="NZ_JAEHFY010000006.1"/>
</dbReference>
<proteinExistence type="predicted"/>
<organism evidence="1 2">
    <name type="scientific">Pedobacter segetis</name>
    <dbReference type="NCBI Taxonomy" id="2793069"/>
    <lineage>
        <taxon>Bacteria</taxon>
        <taxon>Pseudomonadati</taxon>
        <taxon>Bacteroidota</taxon>
        <taxon>Sphingobacteriia</taxon>
        <taxon>Sphingobacteriales</taxon>
        <taxon>Sphingobacteriaceae</taxon>
        <taxon>Pedobacter</taxon>
    </lineage>
</organism>
<dbReference type="Proteomes" id="UP000660024">
    <property type="component" value="Unassembled WGS sequence"/>
</dbReference>
<keyword evidence="2" id="KW-1185">Reference proteome</keyword>
<accession>A0ABS1BHM4</accession>
<gene>
    <name evidence="1" type="ORF">I5M32_05025</name>
</gene>
<evidence type="ECO:0008006" key="3">
    <source>
        <dbReference type="Google" id="ProtNLM"/>
    </source>
</evidence>
<reference evidence="1 2" key="1">
    <citation type="submission" date="2020-12" db="EMBL/GenBank/DDBJ databases">
        <title>Bacterial novel species Pedobacter sp. SD-b isolated from soil.</title>
        <authorList>
            <person name="Jung H.-Y."/>
        </authorList>
    </citation>
    <scope>NUCLEOTIDE SEQUENCE [LARGE SCALE GENOMIC DNA]</scope>
    <source>
        <strain evidence="1 2">SD-b</strain>
    </source>
</reference>